<dbReference type="GO" id="GO:0010288">
    <property type="term" value="P:response to lead ion"/>
    <property type="evidence" value="ECO:0007669"/>
    <property type="project" value="TreeGrafter"/>
</dbReference>
<proteinExistence type="predicted"/>
<dbReference type="GO" id="GO:0003677">
    <property type="term" value="F:DNA binding"/>
    <property type="evidence" value="ECO:0007669"/>
    <property type="project" value="TreeGrafter"/>
</dbReference>
<dbReference type="GO" id="GO:0003700">
    <property type="term" value="F:DNA-binding transcription factor activity"/>
    <property type="evidence" value="ECO:0007669"/>
    <property type="project" value="InterPro"/>
</dbReference>
<dbReference type="AlphaFoldDB" id="A0A967KCL6"/>
<sequence length="237" mass="25722">MSVEPSFAVVGALIGVPARANMMAALMDGRAQTATELAFVAGVTPQTASSHLAKLTEAGLLAVESQGRHRYYCLANPGVAEALEPLTHLTPNQRVPERRRAHARRVGDLRRARFCYDHLAGRLGVALTDSLLKRRFLRRVEGDFRLGPKGRGFLAALGVDIETAEGQRRHFARCCLDWSERRPHLGGALGAALADRLIAAKWLKRDRKSRKVIITAKGEAALPGAFPGSMAALDLDD</sequence>
<evidence type="ECO:0000313" key="3">
    <source>
        <dbReference type="Proteomes" id="UP000761264"/>
    </source>
</evidence>
<gene>
    <name evidence="2" type="ORF">HBA54_24410</name>
</gene>
<reference evidence="2" key="1">
    <citation type="submission" date="2020-03" db="EMBL/GenBank/DDBJ databases">
        <title>Genome of Pelagibius litoralis DSM 21314T.</title>
        <authorList>
            <person name="Wang G."/>
        </authorList>
    </citation>
    <scope>NUCLEOTIDE SEQUENCE</scope>
    <source>
        <strain evidence="2">DSM 21314</strain>
    </source>
</reference>
<dbReference type="InterPro" id="IPR036388">
    <property type="entry name" value="WH-like_DNA-bd_sf"/>
</dbReference>
<dbReference type="PANTHER" id="PTHR39168:SF1">
    <property type="entry name" value="TRANSCRIPTIONAL REGULATORY PROTEIN"/>
    <property type="match status" value="1"/>
</dbReference>
<keyword evidence="3" id="KW-1185">Reference proteome</keyword>
<dbReference type="PROSITE" id="PS50987">
    <property type="entry name" value="HTH_ARSR_2"/>
    <property type="match status" value="1"/>
</dbReference>
<dbReference type="GO" id="GO:0097063">
    <property type="term" value="F:cadmium ion sensor activity"/>
    <property type="evidence" value="ECO:0007669"/>
    <property type="project" value="TreeGrafter"/>
</dbReference>
<dbReference type="InterPro" id="IPR001845">
    <property type="entry name" value="HTH_ArsR_DNA-bd_dom"/>
</dbReference>
<evidence type="ECO:0000313" key="2">
    <source>
        <dbReference type="EMBL" id="NIA71742.1"/>
    </source>
</evidence>
<accession>A0A967KCL6</accession>
<name>A0A967KCL6_9PROT</name>
<dbReference type="SUPFAM" id="SSF46785">
    <property type="entry name" value="Winged helix' DNA-binding domain"/>
    <property type="match status" value="1"/>
</dbReference>
<dbReference type="SMART" id="SM00418">
    <property type="entry name" value="HTH_ARSR"/>
    <property type="match status" value="1"/>
</dbReference>
<organism evidence="2 3">
    <name type="scientific">Pelagibius litoralis</name>
    <dbReference type="NCBI Taxonomy" id="374515"/>
    <lineage>
        <taxon>Bacteria</taxon>
        <taxon>Pseudomonadati</taxon>
        <taxon>Pseudomonadota</taxon>
        <taxon>Alphaproteobacteria</taxon>
        <taxon>Rhodospirillales</taxon>
        <taxon>Rhodovibrionaceae</taxon>
        <taxon>Pelagibius</taxon>
    </lineage>
</organism>
<dbReference type="InterPro" id="IPR036390">
    <property type="entry name" value="WH_DNA-bd_sf"/>
</dbReference>
<dbReference type="PANTHER" id="PTHR39168">
    <property type="entry name" value="TRANSCRIPTIONAL REGULATOR-RELATED"/>
    <property type="match status" value="1"/>
</dbReference>
<feature type="domain" description="HTH arsR-type" evidence="1">
    <location>
        <begin position="1"/>
        <end position="94"/>
    </location>
</feature>
<dbReference type="CDD" id="cd00090">
    <property type="entry name" value="HTH_ARSR"/>
    <property type="match status" value="1"/>
</dbReference>
<protein>
    <submittedName>
        <fullName evidence="2">Winged helix-turn-helix transcriptional regulator</fullName>
    </submittedName>
</protein>
<dbReference type="EMBL" id="JAAQPH010000025">
    <property type="protein sequence ID" value="NIA71742.1"/>
    <property type="molecule type" value="Genomic_DNA"/>
</dbReference>
<dbReference type="Proteomes" id="UP000761264">
    <property type="component" value="Unassembled WGS sequence"/>
</dbReference>
<dbReference type="GO" id="GO:0032791">
    <property type="term" value="F:lead ion binding"/>
    <property type="evidence" value="ECO:0007669"/>
    <property type="project" value="TreeGrafter"/>
</dbReference>
<dbReference type="Gene3D" id="1.10.10.10">
    <property type="entry name" value="Winged helix-like DNA-binding domain superfamily/Winged helix DNA-binding domain"/>
    <property type="match status" value="1"/>
</dbReference>
<dbReference type="RefSeq" id="WP_167229808.1">
    <property type="nucleotide sequence ID" value="NZ_JAAQPH010000025.1"/>
</dbReference>
<dbReference type="InterPro" id="IPR011991">
    <property type="entry name" value="ArsR-like_HTH"/>
</dbReference>
<evidence type="ECO:0000259" key="1">
    <source>
        <dbReference type="PROSITE" id="PS50987"/>
    </source>
</evidence>
<comment type="caution">
    <text evidence="2">The sequence shown here is derived from an EMBL/GenBank/DDBJ whole genome shotgun (WGS) entry which is preliminary data.</text>
</comment>
<dbReference type="InterPro" id="IPR052543">
    <property type="entry name" value="HTH_Metal-responsive_Reg"/>
</dbReference>
<dbReference type="Pfam" id="PF12840">
    <property type="entry name" value="HTH_20"/>
    <property type="match status" value="1"/>
</dbReference>
<dbReference type="GO" id="GO:0046686">
    <property type="term" value="P:response to cadmium ion"/>
    <property type="evidence" value="ECO:0007669"/>
    <property type="project" value="TreeGrafter"/>
</dbReference>